<proteinExistence type="predicted"/>
<organism evidence="1 2">
    <name type="scientific">Striga asiatica</name>
    <name type="common">Asiatic witchweed</name>
    <name type="synonym">Buchnera asiatica</name>
    <dbReference type="NCBI Taxonomy" id="4170"/>
    <lineage>
        <taxon>Eukaryota</taxon>
        <taxon>Viridiplantae</taxon>
        <taxon>Streptophyta</taxon>
        <taxon>Embryophyta</taxon>
        <taxon>Tracheophyta</taxon>
        <taxon>Spermatophyta</taxon>
        <taxon>Magnoliopsida</taxon>
        <taxon>eudicotyledons</taxon>
        <taxon>Gunneridae</taxon>
        <taxon>Pentapetalae</taxon>
        <taxon>asterids</taxon>
        <taxon>lamiids</taxon>
        <taxon>Lamiales</taxon>
        <taxon>Orobanchaceae</taxon>
        <taxon>Buchnereae</taxon>
        <taxon>Striga</taxon>
    </lineage>
</organism>
<sequence>MSALSVIPITVATFSLSQSRKPHKPSKNFAKRLDSRVEFQIPSKNFAKRLDFRVDFLKPSKIFAKRLDSRVDFNCRDSVSWARRTKTQNIMIYGVNGVRASTNDESIEVFEQDAFVDGSSKLGAGRLEATLNSLNCSYFGCSWVLYWFSVARYSYLDGRGTVIPSNSNNVAVSGP</sequence>
<reference evidence="2" key="1">
    <citation type="journal article" date="2019" name="Curr. Biol.">
        <title>Genome Sequence of Striga asiatica Provides Insight into the Evolution of Plant Parasitism.</title>
        <authorList>
            <person name="Yoshida S."/>
            <person name="Kim S."/>
            <person name="Wafula E.K."/>
            <person name="Tanskanen J."/>
            <person name="Kim Y.M."/>
            <person name="Honaas L."/>
            <person name="Yang Z."/>
            <person name="Spallek T."/>
            <person name="Conn C.E."/>
            <person name="Ichihashi Y."/>
            <person name="Cheong K."/>
            <person name="Cui S."/>
            <person name="Der J.P."/>
            <person name="Gundlach H."/>
            <person name="Jiao Y."/>
            <person name="Hori C."/>
            <person name="Ishida J.K."/>
            <person name="Kasahara H."/>
            <person name="Kiba T."/>
            <person name="Kim M.S."/>
            <person name="Koo N."/>
            <person name="Laohavisit A."/>
            <person name="Lee Y.H."/>
            <person name="Lumba S."/>
            <person name="McCourt P."/>
            <person name="Mortimer J.C."/>
            <person name="Mutuku J.M."/>
            <person name="Nomura T."/>
            <person name="Sasaki-Sekimoto Y."/>
            <person name="Seto Y."/>
            <person name="Wang Y."/>
            <person name="Wakatake T."/>
            <person name="Sakakibara H."/>
            <person name="Demura T."/>
            <person name="Yamaguchi S."/>
            <person name="Yoneyama K."/>
            <person name="Manabe R.I."/>
            <person name="Nelson D.C."/>
            <person name="Schulman A.H."/>
            <person name="Timko M.P."/>
            <person name="dePamphilis C.W."/>
            <person name="Choi D."/>
            <person name="Shirasu K."/>
        </authorList>
    </citation>
    <scope>NUCLEOTIDE SEQUENCE [LARGE SCALE GENOMIC DNA]</scope>
    <source>
        <strain evidence="2">cv. UVA1</strain>
    </source>
</reference>
<evidence type="ECO:0000313" key="1">
    <source>
        <dbReference type="EMBL" id="GER25145.1"/>
    </source>
</evidence>
<gene>
    <name evidence="1" type="ORF">STAS_00722</name>
</gene>
<comment type="caution">
    <text evidence="1">The sequence shown here is derived from an EMBL/GenBank/DDBJ whole genome shotgun (WGS) entry which is preliminary data.</text>
</comment>
<dbReference type="OrthoDB" id="302705at2759"/>
<name>A0A5A7NXB8_STRAF</name>
<dbReference type="AlphaFoldDB" id="A0A5A7NXB8"/>
<evidence type="ECO:0000313" key="2">
    <source>
        <dbReference type="Proteomes" id="UP000325081"/>
    </source>
</evidence>
<protein>
    <submittedName>
        <fullName evidence="1">3-oxoacyl-[acyl-carrier-protein] synthase 2</fullName>
    </submittedName>
</protein>
<dbReference type="Proteomes" id="UP000325081">
    <property type="component" value="Unassembled WGS sequence"/>
</dbReference>
<keyword evidence="2" id="KW-1185">Reference proteome</keyword>
<dbReference type="EMBL" id="BKCP01000002">
    <property type="protein sequence ID" value="GER25145.1"/>
    <property type="molecule type" value="Genomic_DNA"/>
</dbReference>
<accession>A0A5A7NXB8</accession>